<protein>
    <submittedName>
        <fullName evidence="1">Uncharacterized protein</fullName>
    </submittedName>
</protein>
<gene>
    <name evidence="1" type="ORF">SVUK_LOCUS9811</name>
</gene>
<evidence type="ECO:0000313" key="2">
    <source>
        <dbReference type="Proteomes" id="UP000270094"/>
    </source>
</evidence>
<organism evidence="1 2">
    <name type="scientific">Strongylus vulgaris</name>
    <name type="common">Blood worm</name>
    <dbReference type="NCBI Taxonomy" id="40348"/>
    <lineage>
        <taxon>Eukaryota</taxon>
        <taxon>Metazoa</taxon>
        <taxon>Ecdysozoa</taxon>
        <taxon>Nematoda</taxon>
        <taxon>Chromadorea</taxon>
        <taxon>Rhabditida</taxon>
        <taxon>Rhabditina</taxon>
        <taxon>Rhabditomorpha</taxon>
        <taxon>Strongyloidea</taxon>
        <taxon>Strongylidae</taxon>
        <taxon>Strongylus</taxon>
    </lineage>
</organism>
<evidence type="ECO:0000313" key="1">
    <source>
        <dbReference type="EMBL" id="VDM74813.1"/>
    </source>
</evidence>
<sequence length="38" mass="4294">MVYLHMCRLQMPELGYSILPRFFEEAATVFGGVQSTGN</sequence>
<dbReference type="Proteomes" id="UP000270094">
    <property type="component" value="Unassembled WGS sequence"/>
</dbReference>
<name>A0A3P7J318_STRVU</name>
<accession>A0A3P7J318</accession>
<dbReference type="AlphaFoldDB" id="A0A3P7J318"/>
<dbReference type="EMBL" id="UYYB01094663">
    <property type="protein sequence ID" value="VDM74813.1"/>
    <property type="molecule type" value="Genomic_DNA"/>
</dbReference>
<proteinExistence type="predicted"/>
<reference evidence="1 2" key="1">
    <citation type="submission" date="2018-11" db="EMBL/GenBank/DDBJ databases">
        <authorList>
            <consortium name="Pathogen Informatics"/>
        </authorList>
    </citation>
    <scope>NUCLEOTIDE SEQUENCE [LARGE SCALE GENOMIC DNA]</scope>
</reference>
<keyword evidence="2" id="KW-1185">Reference proteome</keyword>